<comment type="subcellular location">
    <subcellularLocation>
        <location evidence="6">Cell inner membrane</location>
        <topology evidence="6">Single-pass membrane protein</topology>
    </subcellularLocation>
</comment>
<evidence type="ECO:0000313" key="7">
    <source>
        <dbReference type="EMBL" id="TBW56807.1"/>
    </source>
</evidence>
<comment type="similarity">
    <text evidence="6">Belongs to the LptC family.</text>
</comment>
<dbReference type="InterPro" id="IPR026265">
    <property type="entry name" value="LptC"/>
</dbReference>
<keyword evidence="4 6" id="KW-1133">Transmembrane helix</keyword>
<proteinExistence type="inferred from homology"/>
<protein>
    <recommendedName>
        <fullName evidence="6">Lipopolysaccharide export system protein LptC</fullName>
    </recommendedName>
</protein>
<keyword evidence="1 6" id="KW-1003">Cell membrane</keyword>
<dbReference type="Gene3D" id="2.60.450.10">
    <property type="entry name" value="Lipopolysaccharide (LPS) transport protein A like domain"/>
    <property type="match status" value="1"/>
</dbReference>
<dbReference type="NCBIfam" id="TIGR04409">
    <property type="entry name" value="LptC_YrbK"/>
    <property type="match status" value="1"/>
</dbReference>
<evidence type="ECO:0000256" key="2">
    <source>
        <dbReference type="ARBA" id="ARBA00022519"/>
    </source>
</evidence>
<comment type="subunit">
    <text evidence="6">Component of the lipopolysaccharide transport and assembly complex. Interacts with LptA and the LptBFG transporter complex.</text>
</comment>
<accession>A0ABY1ZNS1</accession>
<dbReference type="HAMAP" id="MF_01915">
    <property type="entry name" value="LPS_assembly_LptC"/>
    <property type="match status" value="1"/>
</dbReference>
<evidence type="ECO:0000256" key="6">
    <source>
        <dbReference type="HAMAP-Rule" id="MF_01915"/>
    </source>
</evidence>
<evidence type="ECO:0000313" key="8">
    <source>
        <dbReference type="Proteomes" id="UP000313645"/>
    </source>
</evidence>
<dbReference type="EMBL" id="SJDL01000009">
    <property type="protein sequence ID" value="TBW56807.1"/>
    <property type="molecule type" value="Genomic_DNA"/>
</dbReference>
<keyword evidence="8" id="KW-1185">Reference proteome</keyword>
<organism evidence="7 8">
    <name type="scientific">Marinobacter halodurans</name>
    <dbReference type="NCBI Taxonomy" id="2528979"/>
    <lineage>
        <taxon>Bacteria</taxon>
        <taxon>Pseudomonadati</taxon>
        <taxon>Pseudomonadota</taxon>
        <taxon>Gammaproteobacteria</taxon>
        <taxon>Pseudomonadales</taxon>
        <taxon>Marinobacteraceae</taxon>
        <taxon>Marinobacter</taxon>
    </lineage>
</organism>
<dbReference type="RefSeq" id="WP_131480653.1">
    <property type="nucleotide sequence ID" value="NZ_SJDL01000009.1"/>
</dbReference>
<comment type="function">
    <text evidence="6">Involved in the assembly of lipopolysaccharide (LPS). Required for the translocation of LPS from the inner membrane to the outer membrane. Facilitates the transfer of LPS from the inner membrane to the periplasmic protein LptA. Could be a docking site for LptA.</text>
</comment>
<name>A0ABY1ZNS1_9GAMM</name>
<gene>
    <name evidence="6 7" type="primary">lptC</name>
    <name evidence="7" type="ORF">EZI54_07595</name>
</gene>
<comment type="caution">
    <text evidence="7">The sequence shown here is derived from an EMBL/GenBank/DDBJ whole genome shotgun (WGS) entry which is preliminary data.</text>
</comment>
<sequence>MLLGRLNHPRLRFLALVIVSAVLLGLLWRSDDQGGPSIGQELRGPDEPDSFVVNGEYRSFDEQGNLATVISSPRIEQFDAQNRAHMQEPRATMIDTDSGQPWHMRADEGNYRTKRDVIDLSGNVVISRVLASGAEGSLETTHLTLDKQKRIVHTDAPVVLRDPHGTTRATGMKAWIDKRIVQLQSQVEGQYELSSSQ</sequence>
<evidence type="ECO:0000256" key="1">
    <source>
        <dbReference type="ARBA" id="ARBA00022475"/>
    </source>
</evidence>
<evidence type="ECO:0000256" key="5">
    <source>
        <dbReference type="ARBA" id="ARBA00023136"/>
    </source>
</evidence>
<keyword evidence="2 6" id="KW-0997">Cell inner membrane</keyword>
<dbReference type="PANTHER" id="PTHR37481:SF1">
    <property type="entry name" value="LIPOPOLYSACCHARIDE EXPORT SYSTEM PROTEIN LPTC"/>
    <property type="match status" value="1"/>
</dbReference>
<dbReference type="InterPro" id="IPR052363">
    <property type="entry name" value="LPS_export_LptC"/>
</dbReference>
<evidence type="ECO:0000256" key="3">
    <source>
        <dbReference type="ARBA" id="ARBA00022692"/>
    </source>
</evidence>
<keyword evidence="5 6" id="KW-0472">Membrane</keyword>
<dbReference type="InterPro" id="IPR010664">
    <property type="entry name" value="LipoPS_assembly_LptC-rel"/>
</dbReference>
<dbReference type="PANTHER" id="PTHR37481">
    <property type="entry name" value="LIPOPOLYSACCHARIDE EXPORT SYSTEM PROTEIN LPTC"/>
    <property type="match status" value="1"/>
</dbReference>
<dbReference type="Pfam" id="PF06835">
    <property type="entry name" value="LptC"/>
    <property type="match status" value="1"/>
</dbReference>
<keyword evidence="3 6" id="KW-0812">Transmembrane</keyword>
<reference evidence="7 8" key="1">
    <citation type="submission" date="2019-02" db="EMBL/GenBank/DDBJ databases">
        <title>Marinobacter halodurans sp. nov., a marine bacterium isolated from sea tidal flat.</title>
        <authorList>
            <person name="Yoo Y."/>
            <person name="Lee D.W."/>
            <person name="Kim B.S."/>
            <person name="Kim J.-J."/>
        </authorList>
    </citation>
    <scope>NUCLEOTIDE SEQUENCE [LARGE SCALE GENOMIC DNA]</scope>
    <source>
        <strain evidence="7 8">YJ-S3-2</strain>
    </source>
</reference>
<evidence type="ECO:0000256" key="4">
    <source>
        <dbReference type="ARBA" id="ARBA00022989"/>
    </source>
</evidence>
<dbReference type="Proteomes" id="UP000313645">
    <property type="component" value="Unassembled WGS sequence"/>
</dbReference>